<dbReference type="PANTHER" id="PTHR35276:SF1">
    <property type="entry name" value="TRNA (MNM(5)S(2)U34)-METHYLTRANSFERASE, CHLOROPLASTIC"/>
    <property type="match status" value="1"/>
</dbReference>
<dbReference type="CDD" id="cd02440">
    <property type="entry name" value="AdoMet_MTases"/>
    <property type="match status" value="1"/>
</dbReference>
<dbReference type="Gene3D" id="3.40.50.150">
    <property type="entry name" value="Vaccinia Virus protein VP39"/>
    <property type="match status" value="1"/>
</dbReference>
<dbReference type="SUPFAM" id="SSF53335">
    <property type="entry name" value="S-adenosyl-L-methionine-dependent methyltransferases"/>
    <property type="match status" value="1"/>
</dbReference>
<organism evidence="1 2">
    <name type="scientific">Paenibacillus sepulcri</name>
    <dbReference type="NCBI Taxonomy" id="359917"/>
    <lineage>
        <taxon>Bacteria</taxon>
        <taxon>Bacillati</taxon>
        <taxon>Bacillota</taxon>
        <taxon>Bacilli</taxon>
        <taxon>Bacillales</taxon>
        <taxon>Paenibacillaceae</taxon>
        <taxon>Paenibacillus</taxon>
    </lineage>
</organism>
<sequence>MGFLSVLGMAHKLAGDRLSPGDTAVDATCGNGNDTLFLAEQIGPRGRVYAFDIQEQALRRTKERFASALPRERLPELCLIHGSHAGMAMHIAEDSRKRLGAVMFNLGFLPGPEADTSIITKTASTLAALDASLGLLRPGGILTIVLYPGHPGGDQEAAAVEQWASSLPQGAGQAVLYRMPQKPASPFLLAVEKKSIQTKD</sequence>
<evidence type="ECO:0000313" key="1">
    <source>
        <dbReference type="EMBL" id="MBW7455878.1"/>
    </source>
</evidence>
<protein>
    <submittedName>
        <fullName evidence="1">Methyltransferase domain-containing protein</fullName>
    </submittedName>
</protein>
<dbReference type="RefSeq" id="WP_210045481.1">
    <property type="nucleotide sequence ID" value="NZ_JBHLVU010000004.1"/>
</dbReference>
<dbReference type="EMBL" id="JAHZIK010000452">
    <property type="protein sequence ID" value="MBW7455878.1"/>
    <property type="molecule type" value="Genomic_DNA"/>
</dbReference>
<reference evidence="1 2" key="1">
    <citation type="submission" date="2021-07" db="EMBL/GenBank/DDBJ databases">
        <title>Paenibacillus radiodurans sp. nov., isolated from the southeastern edge of Tengger Desert.</title>
        <authorList>
            <person name="Zhang G."/>
        </authorList>
    </citation>
    <scope>NUCLEOTIDE SEQUENCE [LARGE SCALE GENOMIC DNA]</scope>
    <source>
        <strain evidence="1 2">CCM 7311</strain>
    </source>
</reference>
<keyword evidence="2" id="KW-1185">Reference proteome</keyword>
<dbReference type="InterPro" id="IPR029063">
    <property type="entry name" value="SAM-dependent_MTases_sf"/>
</dbReference>
<evidence type="ECO:0000313" key="2">
    <source>
        <dbReference type="Proteomes" id="UP001519887"/>
    </source>
</evidence>
<gene>
    <name evidence="1" type="ORF">K0U00_17770</name>
</gene>
<accession>A0ABS7C4R6</accession>
<keyword evidence="1" id="KW-0489">Methyltransferase</keyword>
<dbReference type="Pfam" id="PF06962">
    <property type="entry name" value="rRNA_methylase"/>
    <property type="match status" value="1"/>
</dbReference>
<comment type="caution">
    <text evidence="1">The sequence shown here is derived from an EMBL/GenBank/DDBJ whole genome shotgun (WGS) entry which is preliminary data.</text>
</comment>
<dbReference type="PANTHER" id="PTHR35276">
    <property type="entry name" value="S-ADENOSYL-L-METHIONINE-DEPENDENT METHYLTRANSFERASES SUPERFAMILY PROTEIN"/>
    <property type="match status" value="1"/>
</dbReference>
<dbReference type="GO" id="GO:0032259">
    <property type="term" value="P:methylation"/>
    <property type="evidence" value="ECO:0007669"/>
    <property type="project" value="UniProtKB-KW"/>
</dbReference>
<dbReference type="GO" id="GO:0008168">
    <property type="term" value="F:methyltransferase activity"/>
    <property type="evidence" value="ECO:0007669"/>
    <property type="project" value="UniProtKB-KW"/>
</dbReference>
<dbReference type="Proteomes" id="UP001519887">
    <property type="component" value="Unassembled WGS sequence"/>
</dbReference>
<name>A0ABS7C4R6_9BACL</name>
<proteinExistence type="predicted"/>
<dbReference type="InterPro" id="IPR010719">
    <property type="entry name" value="MnmM_MeTrfase"/>
</dbReference>
<keyword evidence="1" id="KW-0808">Transferase</keyword>